<evidence type="ECO:0000313" key="1">
    <source>
        <dbReference type="EMBL" id="KAA6369974.1"/>
    </source>
</evidence>
<dbReference type="EMBL" id="SNRW01015843">
    <property type="protein sequence ID" value="KAA6369974.1"/>
    <property type="molecule type" value="Genomic_DNA"/>
</dbReference>
<proteinExistence type="predicted"/>
<sequence length="47" mass="5375">MGVQNRTKEEIDTLEIFPRILTKGTLQPQPDTGMGGKTIRYLEAWKL</sequence>
<organism evidence="1 2">
    <name type="scientific">Streblomastix strix</name>
    <dbReference type="NCBI Taxonomy" id="222440"/>
    <lineage>
        <taxon>Eukaryota</taxon>
        <taxon>Metamonada</taxon>
        <taxon>Preaxostyla</taxon>
        <taxon>Oxymonadida</taxon>
        <taxon>Streblomastigidae</taxon>
        <taxon>Streblomastix</taxon>
    </lineage>
</organism>
<evidence type="ECO:0000313" key="2">
    <source>
        <dbReference type="Proteomes" id="UP000324800"/>
    </source>
</evidence>
<name>A0A5J4UIG6_9EUKA</name>
<gene>
    <name evidence="1" type="ORF">EZS28_034497</name>
</gene>
<reference evidence="1 2" key="1">
    <citation type="submission" date="2019-03" db="EMBL/GenBank/DDBJ databases">
        <title>Single cell metagenomics reveals metabolic interactions within the superorganism composed of flagellate Streblomastix strix and complex community of Bacteroidetes bacteria on its surface.</title>
        <authorList>
            <person name="Treitli S.C."/>
            <person name="Kolisko M."/>
            <person name="Husnik F."/>
            <person name="Keeling P."/>
            <person name="Hampl V."/>
        </authorList>
    </citation>
    <scope>NUCLEOTIDE SEQUENCE [LARGE SCALE GENOMIC DNA]</scope>
    <source>
        <strain evidence="1">ST1C</strain>
    </source>
</reference>
<dbReference type="Proteomes" id="UP000324800">
    <property type="component" value="Unassembled WGS sequence"/>
</dbReference>
<feature type="non-terminal residue" evidence="1">
    <location>
        <position position="47"/>
    </location>
</feature>
<dbReference type="AlphaFoldDB" id="A0A5J4UIG6"/>
<comment type="caution">
    <text evidence="1">The sequence shown here is derived from an EMBL/GenBank/DDBJ whole genome shotgun (WGS) entry which is preliminary data.</text>
</comment>
<accession>A0A5J4UIG6</accession>
<protein>
    <submittedName>
        <fullName evidence="1">Uncharacterized protein</fullName>
    </submittedName>
</protein>